<organism evidence="1">
    <name type="scientific">Siphoviridae sp. ctvNP11</name>
    <dbReference type="NCBI Taxonomy" id="2825721"/>
    <lineage>
        <taxon>Viruses</taxon>
        <taxon>Duplodnaviria</taxon>
        <taxon>Heunggongvirae</taxon>
        <taxon>Uroviricota</taxon>
        <taxon>Caudoviricetes</taxon>
    </lineage>
</organism>
<evidence type="ECO:0000313" key="1">
    <source>
        <dbReference type="EMBL" id="DAE05109.1"/>
    </source>
</evidence>
<proteinExistence type="predicted"/>
<accession>A0A8S5PER6</accession>
<protein>
    <submittedName>
        <fullName evidence="1">Uncharacterized protein</fullName>
    </submittedName>
</protein>
<dbReference type="EMBL" id="BK015403">
    <property type="protein sequence ID" value="DAE05109.1"/>
    <property type="molecule type" value="Genomic_DNA"/>
</dbReference>
<sequence>MAAARFCFCERESLQICRFWQSIITFWGNEKGR</sequence>
<reference evidence="1" key="1">
    <citation type="journal article" date="2021" name="Proc. Natl. Acad. Sci. U.S.A.">
        <title>A Catalog of Tens of Thousands of Viruses from Human Metagenomes Reveals Hidden Associations with Chronic Diseases.</title>
        <authorList>
            <person name="Tisza M.J."/>
            <person name="Buck C.B."/>
        </authorList>
    </citation>
    <scope>NUCLEOTIDE SEQUENCE</scope>
    <source>
        <strain evidence="1">CtvNP11</strain>
    </source>
</reference>
<name>A0A8S5PER6_9CAUD</name>